<dbReference type="PANTHER" id="PTHR14359">
    <property type="entry name" value="HOMO-OLIGOMERIC FLAVIN CONTAINING CYS DECARBOXYLASE FAMILY"/>
    <property type="match status" value="1"/>
</dbReference>
<dbReference type="InterPro" id="IPR003382">
    <property type="entry name" value="Flavoprotein"/>
</dbReference>
<dbReference type="InterPro" id="IPR036551">
    <property type="entry name" value="Flavin_trans-like"/>
</dbReference>
<evidence type="ECO:0000313" key="2">
    <source>
        <dbReference type="EMBL" id="MFC4109157.1"/>
    </source>
</evidence>
<dbReference type="EMBL" id="JBHSBN010000021">
    <property type="protein sequence ID" value="MFC4109157.1"/>
    <property type="molecule type" value="Genomic_DNA"/>
</dbReference>
<name>A0ABV8KTD7_9ACTN</name>
<comment type="caution">
    <text evidence="2">The sequence shown here is derived from an EMBL/GenBank/DDBJ whole genome shotgun (WGS) entry which is preliminary data.</text>
</comment>
<dbReference type="Proteomes" id="UP001595868">
    <property type="component" value="Unassembled WGS sequence"/>
</dbReference>
<dbReference type="Pfam" id="PF02441">
    <property type="entry name" value="Flavoprotein"/>
    <property type="match status" value="1"/>
</dbReference>
<dbReference type="RefSeq" id="WP_377550230.1">
    <property type="nucleotide sequence ID" value="NZ_JBHSBN010000021.1"/>
</dbReference>
<organism evidence="2 3">
    <name type="scientific">Micromonospora zhanjiangensis</name>
    <dbReference type="NCBI Taxonomy" id="1522057"/>
    <lineage>
        <taxon>Bacteria</taxon>
        <taxon>Bacillati</taxon>
        <taxon>Actinomycetota</taxon>
        <taxon>Actinomycetes</taxon>
        <taxon>Micromonosporales</taxon>
        <taxon>Micromonosporaceae</taxon>
        <taxon>Micromonospora</taxon>
    </lineage>
</organism>
<sequence length="180" mass="19324">MTGRPVLYLVVCAAPPALRIGDLVELLRTDGWTVCVIATPTAATWIDTEGLEARTGYPVRAQWRRPGESDVLPKADAVLVAPATFNTLNKWAVGINDNLALGILNEMLGSGLPILACPHAKSALTTHPAHATHVRLLTEAGVRMLPDNTLPVNDGPSRWAAVRDAVRANRTTHTIEPIPH</sequence>
<evidence type="ECO:0000259" key="1">
    <source>
        <dbReference type="Pfam" id="PF02441"/>
    </source>
</evidence>
<evidence type="ECO:0000313" key="3">
    <source>
        <dbReference type="Proteomes" id="UP001595868"/>
    </source>
</evidence>
<accession>A0ABV8KTD7</accession>
<dbReference type="PANTHER" id="PTHR14359:SF6">
    <property type="entry name" value="PHOSPHOPANTOTHENOYLCYSTEINE DECARBOXYLASE"/>
    <property type="match status" value="1"/>
</dbReference>
<protein>
    <submittedName>
        <fullName evidence="2">Flavoprotein</fullName>
    </submittedName>
</protein>
<dbReference type="SUPFAM" id="SSF52507">
    <property type="entry name" value="Homo-oligomeric flavin-containing Cys decarboxylases, HFCD"/>
    <property type="match status" value="1"/>
</dbReference>
<reference evidence="3" key="1">
    <citation type="journal article" date="2019" name="Int. J. Syst. Evol. Microbiol.">
        <title>The Global Catalogue of Microorganisms (GCM) 10K type strain sequencing project: providing services to taxonomists for standard genome sequencing and annotation.</title>
        <authorList>
            <consortium name="The Broad Institute Genomics Platform"/>
            <consortium name="The Broad Institute Genome Sequencing Center for Infectious Disease"/>
            <person name="Wu L."/>
            <person name="Ma J."/>
        </authorList>
    </citation>
    <scope>NUCLEOTIDE SEQUENCE [LARGE SCALE GENOMIC DNA]</scope>
    <source>
        <strain evidence="3">2902at01</strain>
    </source>
</reference>
<gene>
    <name evidence="2" type="ORF">ACFOX0_24905</name>
</gene>
<proteinExistence type="predicted"/>
<feature type="domain" description="Flavoprotein" evidence="1">
    <location>
        <begin position="9"/>
        <end position="137"/>
    </location>
</feature>
<keyword evidence="3" id="KW-1185">Reference proteome</keyword>
<dbReference type="Gene3D" id="3.40.50.1950">
    <property type="entry name" value="Flavin prenyltransferase-like"/>
    <property type="match status" value="1"/>
</dbReference>